<organism evidence="2 3">
    <name type="scientific">Dyadobacter luteus</name>
    <dbReference type="NCBI Taxonomy" id="2259619"/>
    <lineage>
        <taxon>Bacteria</taxon>
        <taxon>Pseudomonadati</taxon>
        <taxon>Bacteroidota</taxon>
        <taxon>Cytophagia</taxon>
        <taxon>Cytophagales</taxon>
        <taxon>Spirosomataceae</taxon>
        <taxon>Dyadobacter</taxon>
    </lineage>
</organism>
<dbReference type="EMBL" id="QNUL01000002">
    <property type="protein sequence ID" value="REA63581.1"/>
    <property type="molecule type" value="Genomic_DNA"/>
</dbReference>
<accession>A0A3D8YFZ8</accession>
<evidence type="ECO:0000313" key="2">
    <source>
        <dbReference type="EMBL" id="REA63581.1"/>
    </source>
</evidence>
<gene>
    <name evidence="2" type="ORF">DSL64_03825</name>
</gene>
<reference evidence="2 3" key="1">
    <citation type="submission" date="2018-07" db="EMBL/GenBank/DDBJ databases">
        <title>Dyadobacter roseus sp. nov., isolated from rose rhizosphere soil.</title>
        <authorList>
            <person name="Chen L."/>
        </authorList>
    </citation>
    <scope>NUCLEOTIDE SEQUENCE [LARGE SCALE GENOMIC DNA]</scope>
    <source>
        <strain evidence="2 3">RS19</strain>
    </source>
</reference>
<evidence type="ECO:0000313" key="3">
    <source>
        <dbReference type="Proteomes" id="UP000256373"/>
    </source>
</evidence>
<keyword evidence="1" id="KW-0472">Membrane</keyword>
<name>A0A3D8YFZ8_9BACT</name>
<dbReference type="OrthoDB" id="826196at2"/>
<keyword evidence="3" id="KW-1185">Reference proteome</keyword>
<sequence>MKVISGLLILISLYLGVSHGSRAFRKPSEEYIHMMSALGITDAARTVFGLWAITSALLILLPRTFFFGNALRAVQLVVMMAFALKAGNYRFALIEVPFLIMPLLLIYLGHPFEEQRV</sequence>
<evidence type="ECO:0008006" key="4">
    <source>
        <dbReference type="Google" id="ProtNLM"/>
    </source>
</evidence>
<feature type="transmembrane region" description="Helical" evidence="1">
    <location>
        <begin position="47"/>
        <end position="68"/>
    </location>
</feature>
<dbReference type="RefSeq" id="WP_115829329.1">
    <property type="nucleotide sequence ID" value="NZ_QNUL01000002.1"/>
</dbReference>
<keyword evidence="1" id="KW-1133">Transmembrane helix</keyword>
<dbReference type="Proteomes" id="UP000256373">
    <property type="component" value="Unassembled WGS sequence"/>
</dbReference>
<comment type="caution">
    <text evidence="2">The sequence shown here is derived from an EMBL/GenBank/DDBJ whole genome shotgun (WGS) entry which is preliminary data.</text>
</comment>
<feature type="transmembrane region" description="Helical" evidence="1">
    <location>
        <begin position="89"/>
        <end position="108"/>
    </location>
</feature>
<proteinExistence type="predicted"/>
<dbReference type="AlphaFoldDB" id="A0A3D8YFZ8"/>
<protein>
    <recommendedName>
        <fullName evidence="4">DoxX family protein</fullName>
    </recommendedName>
</protein>
<evidence type="ECO:0000256" key="1">
    <source>
        <dbReference type="SAM" id="Phobius"/>
    </source>
</evidence>
<keyword evidence="1" id="KW-0812">Transmembrane</keyword>